<dbReference type="InterPro" id="IPR028098">
    <property type="entry name" value="Glyco_trans_4-like_N"/>
</dbReference>
<dbReference type="SUPFAM" id="SSF53756">
    <property type="entry name" value="UDP-Glycosyltransferase/glycogen phosphorylase"/>
    <property type="match status" value="1"/>
</dbReference>
<protein>
    <recommendedName>
        <fullName evidence="1">D-inositol 3-phosphate glycosyltransferase</fullName>
    </recommendedName>
</protein>
<dbReference type="Proteomes" id="UP000094793">
    <property type="component" value="Chromosome"/>
</dbReference>
<gene>
    <name evidence="6" type="ORF">BLSMQ_2974</name>
</gene>
<name>A0A1D7W6T1_BREAU</name>
<keyword evidence="2" id="KW-0328">Glycosyltransferase</keyword>
<evidence type="ECO:0000256" key="1">
    <source>
        <dbReference type="ARBA" id="ARBA00021292"/>
    </source>
</evidence>
<evidence type="ECO:0000259" key="5">
    <source>
        <dbReference type="Pfam" id="PF13439"/>
    </source>
</evidence>
<dbReference type="CDD" id="cd03814">
    <property type="entry name" value="GT4-like"/>
    <property type="match status" value="1"/>
</dbReference>
<dbReference type="Gene3D" id="3.40.50.2000">
    <property type="entry name" value="Glycogen Phosphorylase B"/>
    <property type="match status" value="2"/>
</dbReference>
<accession>A0A1D7W6T1</accession>
<proteinExistence type="predicted"/>
<dbReference type="GO" id="GO:0016758">
    <property type="term" value="F:hexosyltransferase activity"/>
    <property type="evidence" value="ECO:0007669"/>
    <property type="project" value="TreeGrafter"/>
</dbReference>
<organism evidence="6 7">
    <name type="scientific">Brevibacterium aurantiacum</name>
    <dbReference type="NCBI Taxonomy" id="273384"/>
    <lineage>
        <taxon>Bacteria</taxon>
        <taxon>Bacillati</taxon>
        <taxon>Actinomycetota</taxon>
        <taxon>Actinomycetes</taxon>
        <taxon>Micrococcales</taxon>
        <taxon>Brevibacteriaceae</taxon>
        <taxon>Brevibacterium</taxon>
    </lineage>
</organism>
<keyword evidence="3 6" id="KW-0808">Transferase</keyword>
<dbReference type="PATRIC" id="fig|1703.10.peg.3075"/>
<evidence type="ECO:0000313" key="6">
    <source>
        <dbReference type="EMBL" id="AOP54680.1"/>
    </source>
</evidence>
<dbReference type="InterPro" id="IPR001296">
    <property type="entry name" value="Glyco_trans_1"/>
</dbReference>
<dbReference type="EMBL" id="CP017150">
    <property type="protein sequence ID" value="AOP54680.1"/>
    <property type="molecule type" value="Genomic_DNA"/>
</dbReference>
<dbReference type="RefSeq" id="WP_236850465.1">
    <property type="nucleotide sequence ID" value="NZ_CP017150.1"/>
</dbReference>
<feature type="domain" description="Glycosyl transferase family 1" evidence="4">
    <location>
        <begin position="193"/>
        <end position="345"/>
    </location>
</feature>
<dbReference type="InterPro" id="IPR050194">
    <property type="entry name" value="Glycosyltransferase_grp1"/>
</dbReference>
<dbReference type="GO" id="GO:1901137">
    <property type="term" value="P:carbohydrate derivative biosynthetic process"/>
    <property type="evidence" value="ECO:0007669"/>
    <property type="project" value="UniProtKB-ARBA"/>
</dbReference>
<dbReference type="eggNOG" id="COG0438">
    <property type="taxonomic scope" value="Bacteria"/>
</dbReference>
<evidence type="ECO:0000256" key="3">
    <source>
        <dbReference type="ARBA" id="ARBA00022679"/>
    </source>
</evidence>
<dbReference type="KEGG" id="blin:BLSMQ_2974"/>
<dbReference type="Pfam" id="PF13439">
    <property type="entry name" value="Glyco_transf_4"/>
    <property type="match status" value="1"/>
</dbReference>
<dbReference type="Pfam" id="PF00534">
    <property type="entry name" value="Glycos_transf_1"/>
    <property type="match status" value="1"/>
</dbReference>
<evidence type="ECO:0000259" key="4">
    <source>
        <dbReference type="Pfam" id="PF00534"/>
    </source>
</evidence>
<feature type="domain" description="Glycosyltransferase subfamily 4-like N-terminal" evidence="5">
    <location>
        <begin position="15"/>
        <end position="182"/>
    </location>
</feature>
<dbReference type="PANTHER" id="PTHR45947:SF3">
    <property type="entry name" value="SULFOQUINOVOSYL TRANSFERASE SQD2"/>
    <property type="match status" value="1"/>
</dbReference>
<dbReference type="PANTHER" id="PTHR45947">
    <property type="entry name" value="SULFOQUINOVOSYL TRANSFERASE SQD2"/>
    <property type="match status" value="1"/>
</dbReference>
<reference evidence="7" key="1">
    <citation type="submission" date="2016-09" db="EMBL/GenBank/DDBJ databases">
        <title>Complete Genome Sequence of Brevibacterium linens SMQ-1335.</title>
        <authorList>
            <person name="de Melo A.G."/>
            <person name="Labrie S.J."/>
            <person name="Dumaresq J."/>
            <person name="Roberts R.J."/>
            <person name="Tremblay D.M."/>
            <person name="Moineau S."/>
        </authorList>
    </citation>
    <scope>NUCLEOTIDE SEQUENCE [LARGE SCALE GENOMIC DNA]</scope>
    <source>
        <strain evidence="7">SMQ-1335</strain>
    </source>
</reference>
<dbReference type="GeneID" id="60907263"/>
<evidence type="ECO:0000313" key="7">
    <source>
        <dbReference type="Proteomes" id="UP000094793"/>
    </source>
</evidence>
<dbReference type="AlphaFoldDB" id="A0A1D7W6T1"/>
<evidence type="ECO:0000256" key="2">
    <source>
        <dbReference type="ARBA" id="ARBA00022676"/>
    </source>
</evidence>
<sequence length="393" mass="42726">MRVAIIAESFLPNMNGVTHSLLRVLDHLADRGDEVLIIAPGTRRDGPKEVAGARIVRVPSIALPKYRRVRVAPGGVSRIKRLLENFNPDVVHLASPFVLGWRGVLAAQSLDLPTVAIYQTEVPAYAARYGMHGIEAMLWSHVRNIHQHASLTLAPSSYTLDQLSELGVAEVDLWARGVDSSRFDPSHRSEAWRRSVAPNGEKIIGYVGRLAAEKQVEDLAVLDDVPGSRLVIVGDGPWRAKLERVLPNAHFAGFLGGDALSQAVASFDLMVAPGELETFCQTIQEAMASEVPVIAPARGGPLDLVDSSHTGWLYTPKDLAAMRGHVMDLLGDEAKRRAFGLASRQQVLSRSWKSVCSQLIGHYSRAIENPHPQVLGRGFTVATPTTSEDSSTL</sequence>